<sequence length="98" mass="11584">FDILFNLYQKGSIPVSIIYELLNLETEDIERSLKEDLFTLKDNSFNEILRDIYSNAGDEVYEGSDVLERIMKALGLDYKTEEDEELEEEEPPKNKFRR</sequence>
<reference evidence="1" key="1">
    <citation type="journal article" date="2014" name="Front. Microbiol.">
        <title>High frequency of phylogenetically diverse reductive dehalogenase-homologous genes in deep subseafloor sedimentary metagenomes.</title>
        <authorList>
            <person name="Kawai M."/>
            <person name="Futagami T."/>
            <person name="Toyoda A."/>
            <person name="Takaki Y."/>
            <person name="Nishi S."/>
            <person name="Hori S."/>
            <person name="Arai W."/>
            <person name="Tsubouchi T."/>
            <person name="Morono Y."/>
            <person name="Uchiyama I."/>
            <person name="Ito T."/>
            <person name="Fujiyama A."/>
            <person name="Inagaki F."/>
            <person name="Takami H."/>
        </authorList>
    </citation>
    <scope>NUCLEOTIDE SEQUENCE</scope>
    <source>
        <strain evidence="1">Expedition CK06-06</strain>
    </source>
</reference>
<accession>X1C584</accession>
<name>X1C584_9ZZZZ</name>
<feature type="non-terminal residue" evidence="1">
    <location>
        <position position="1"/>
    </location>
</feature>
<comment type="caution">
    <text evidence="1">The sequence shown here is derived from an EMBL/GenBank/DDBJ whole genome shotgun (WGS) entry which is preliminary data.</text>
</comment>
<dbReference type="EMBL" id="BART01010384">
    <property type="protein sequence ID" value="GAG88467.1"/>
    <property type="molecule type" value="Genomic_DNA"/>
</dbReference>
<gene>
    <name evidence="1" type="ORF">S01H4_22604</name>
</gene>
<proteinExistence type="predicted"/>
<organism evidence="1">
    <name type="scientific">marine sediment metagenome</name>
    <dbReference type="NCBI Taxonomy" id="412755"/>
    <lineage>
        <taxon>unclassified sequences</taxon>
        <taxon>metagenomes</taxon>
        <taxon>ecological metagenomes</taxon>
    </lineage>
</organism>
<evidence type="ECO:0000313" key="1">
    <source>
        <dbReference type="EMBL" id="GAG88467.1"/>
    </source>
</evidence>
<dbReference type="AlphaFoldDB" id="X1C584"/>
<protein>
    <submittedName>
        <fullName evidence="1">Uncharacterized protein</fullName>
    </submittedName>
</protein>